<sequence length="112" mass="11487">MGAAVGGDEWPEQAGKRARTSGVEWGGGGGERARGRQRPAIVPGEIRTAKFRDEQRDTGAFGAEGLPPAAAAAVGSLWAWLAAPLLLTGVHAACCRRSPAAPPGPRPPRPAD</sequence>
<evidence type="ECO:0000313" key="2">
    <source>
        <dbReference type="EMBL" id="BAD29474.1"/>
    </source>
</evidence>
<dbReference type="EMBL" id="AP005885">
    <property type="protein sequence ID" value="BAD29474.1"/>
    <property type="molecule type" value="Genomic_DNA"/>
</dbReference>
<organism evidence="3 4">
    <name type="scientific">Oryza sativa subsp. japonica</name>
    <name type="common">Rice</name>
    <dbReference type="NCBI Taxonomy" id="39947"/>
    <lineage>
        <taxon>Eukaryota</taxon>
        <taxon>Viridiplantae</taxon>
        <taxon>Streptophyta</taxon>
        <taxon>Embryophyta</taxon>
        <taxon>Tracheophyta</taxon>
        <taxon>Spermatophyta</taxon>
        <taxon>Magnoliopsida</taxon>
        <taxon>Liliopsida</taxon>
        <taxon>Poales</taxon>
        <taxon>Poaceae</taxon>
        <taxon>BOP clade</taxon>
        <taxon>Oryzoideae</taxon>
        <taxon>Oryzeae</taxon>
        <taxon>Oryzinae</taxon>
        <taxon>Oryza</taxon>
        <taxon>Oryza sativa</taxon>
    </lineage>
</organism>
<reference evidence="2" key="2">
    <citation type="submission" date="2002-11" db="EMBL/GenBank/DDBJ databases">
        <title>Oryza sativa nipponbare(GA3) genomic DNA, chromosome 2, PAC clone:P0657H12.</title>
        <authorList>
            <person name="Sasaki T."/>
            <person name="Matsumoto T."/>
            <person name="Katayose Y."/>
        </authorList>
    </citation>
    <scope>NUCLEOTIDE SEQUENCE</scope>
</reference>
<feature type="region of interest" description="Disordered" evidence="1">
    <location>
        <begin position="1"/>
        <end position="40"/>
    </location>
</feature>
<evidence type="ECO:0000313" key="4">
    <source>
        <dbReference type="Proteomes" id="UP000000763"/>
    </source>
</evidence>
<protein>
    <submittedName>
        <fullName evidence="3">Uncharacterized protein</fullName>
    </submittedName>
</protein>
<gene>
    <name evidence="3" type="ORF">P0135D07.3</name>
    <name evidence="2" type="ORF">P0657H12.33</name>
</gene>
<reference evidence="4" key="3">
    <citation type="journal article" date="2005" name="Nature">
        <title>The map-based sequence of the rice genome.</title>
        <authorList>
            <consortium name="International rice genome sequencing project (IRGSP)"/>
            <person name="Matsumoto T."/>
            <person name="Wu J."/>
            <person name="Kanamori H."/>
            <person name="Katayose Y."/>
            <person name="Fujisawa M."/>
            <person name="Namiki N."/>
            <person name="Mizuno H."/>
            <person name="Yamamoto K."/>
            <person name="Antonio B.A."/>
            <person name="Baba T."/>
            <person name="Sakata K."/>
            <person name="Nagamura Y."/>
            <person name="Aoki H."/>
            <person name="Arikawa K."/>
            <person name="Arita K."/>
            <person name="Bito T."/>
            <person name="Chiden Y."/>
            <person name="Fujitsuka N."/>
            <person name="Fukunaka R."/>
            <person name="Hamada M."/>
            <person name="Harada C."/>
            <person name="Hayashi A."/>
            <person name="Hijishita S."/>
            <person name="Honda M."/>
            <person name="Hosokawa S."/>
            <person name="Ichikawa Y."/>
            <person name="Idonuma A."/>
            <person name="Iijima M."/>
            <person name="Ikeda M."/>
            <person name="Ikeno M."/>
            <person name="Ito K."/>
            <person name="Ito S."/>
            <person name="Ito T."/>
            <person name="Ito Y."/>
            <person name="Ito Y."/>
            <person name="Iwabuchi A."/>
            <person name="Kamiya K."/>
            <person name="Karasawa W."/>
            <person name="Kurita K."/>
            <person name="Katagiri S."/>
            <person name="Kikuta A."/>
            <person name="Kobayashi H."/>
            <person name="Kobayashi N."/>
            <person name="Machita K."/>
            <person name="Maehara T."/>
            <person name="Masukawa M."/>
            <person name="Mizubayashi T."/>
            <person name="Mukai Y."/>
            <person name="Nagasaki H."/>
            <person name="Nagata Y."/>
            <person name="Naito S."/>
            <person name="Nakashima M."/>
            <person name="Nakama Y."/>
            <person name="Nakamichi Y."/>
            <person name="Nakamura M."/>
            <person name="Meguro A."/>
            <person name="Negishi M."/>
            <person name="Ohta I."/>
            <person name="Ohta T."/>
            <person name="Okamoto M."/>
            <person name="Ono N."/>
            <person name="Saji S."/>
            <person name="Sakaguchi M."/>
            <person name="Sakai K."/>
            <person name="Shibata M."/>
            <person name="Shimokawa T."/>
            <person name="Song J."/>
            <person name="Takazaki Y."/>
            <person name="Terasawa K."/>
            <person name="Tsugane M."/>
            <person name="Tsuji K."/>
            <person name="Ueda S."/>
            <person name="Waki K."/>
            <person name="Yamagata H."/>
            <person name="Yamamoto M."/>
            <person name="Yamamoto S."/>
            <person name="Yamane H."/>
            <person name="Yoshiki S."/>
            <person name="Yoshihara R."/>
            <person name="Yukawa K."/>
            <person name="Zhong H."/>
            <person name="Yano M."/>
            <person name="Yuan Q."/>
            <person name="Ouyang S."/>
            <person name="Liu J."/>
            <person name="Jones K.M."/>
            <person name="Gansberger K."/>
            <person name="Moffat K."/>
            <person name="Hill J."/>
            <person name="Bera J."/>
            <person name="Fadrosh D."/>
            <person name="Jin S."/>
            <person name="Johri S."/>
            <person name="Kim M."/>
            <person name="Overton L."/>
            <person name="Reardon M."/>
            <person name="Tsitrin T."/>
            <person name="Vuong H."/>
            <person name="Weaver B."/>
            <person name="Ciecko A."/>
            <person name="Tallon L."/>
            <person name="Jackson J."/>
            <person name="Pai G."/>
            <person name="Aken S.V."/>
            <person name="Utterback T."/>
            <person name="Reidmuller S."/>
            <person name="Feldblyum T."/>
            <person name="Hsiao J."/>
            <person name="Zismann V."/>
            <person name="Iobst S."/>
            <person name="de Vazeille A.R."/>
            <person name="Buell C.R."/>
            <person name="Ying K."/>
            <person name="Li Y."/>
            <person name="Lu T."/>
            <person name="Huang Y."/>
            <person name="Zhao Q."/>
            <person name="Feng Q."/>
            <person name="Zhang L."/>
            <person name="Zhu J."/>
            <person name="Weng Q."/>
            <person name="Mu J."/>
            <person name="Lu Y."/>
            <person name="Fan D."/>
            <person name="Liu Y."/>
            <person name="Guan J."/>
            <person name="Zhang Y."/>
            <person name="Yu S."/>
            <person name="Liu X."/>
            <person name="Zhang Y."/>
            <person name="Hong G."/>
            <person name="Han B."/>
            <person name="Choisne N."/>
            <person name="Demange N."/>
            <person name="Orjeda G."/>
            <person name="Samain S."/>
            <person name="Cattolico L."/>
            <person name="Pelletier E."/>
            <person name="Couloux A."/>
            <person name="Segurens B."/>
            <person name="Wincker P."/>
            <person name="D'Hont A."/>
            <person name="Scarpelli C."/>
            <person name="Weissenbach J."/>
            <person name="Salanoubat M."/>
            <person name="Quetier F."/>
            <person name="Yu Y."/>
            <person name="Kim H.R."/>
            <person name="Rambo T."/>
            <person name="Currie J."/>
            <person name="Collura K."/>
            <person name="Luo M."/>
            <person name="Yang T."/>
            <person name="Ammiraju J.S.S."/>
            <person name="Engler F."/>
            <person name="Soderlund C."/>
            <person name="Wing R.A."/>
            <person name="Palmer L.E."/>
            <person name="de la Bastide M."/>
            <person name="Spiegel L."/>
            <person name="Nascimento L."/>
            <person name="Zutavern T."/>
            <person name="O'Shaughnessy A."/>
            <person name="Dike S."/>
            <person name="Dedhia N."/>
            <person name="Preston R."/>
            <person name="Balija V."/>
            <person name="McCombie W.R."/>
            <person name="Chow T."/>
            <person name="Chen H."/>
            <person name="Chung M."/>
            <person name="Chen C."/>
            <person name="Shaw J."/>
            <person name="Wu H."/>
            <person name="Hsiao K."/>
            <person name="Chao Y."/>
            <person name="Chu M."/>
            <person name="Cheng C."/>
            <person name="Hour A."/>
            <person name="Lee P."/>
            <person name="Lin S."/>
            <person name="Lin Y."/>
            <person name="Liou J."/>
            <person name="Liu S."/>
            <person name="Hsing Y."/>
            <person name="Raghuvanshi S."/>
            <person name="Mohanty A."/>
            <person name="Bharti A.K."/>
            <person name="Gaur A."/>
            <person name="Gupta V."/>
            <person name="Kumar D."/>
            <person name="Ravi V."/>
            <person name="Vij S."/>
            <person name="Kapur A."/>
            <person name="Khurana P."/>
            <person name="Khurana P."/>
            <person name="Khurana J.P."/>
            <person name="Tyagi A.K."/>
            <person name="Gaikwad K."/>
            <person name="Singh A."/>
            <person name="Dalal V."/>
            <person name="Srivastava S."/>
            <person name="Dixit A."/>
            <person name="Pal A.K."/>
            <person name="Ghazi I.A."/>
            <person name="Yadav M."/>
            <person name="Pandit A."/>
            <person name="Bhargava A."/>
            <person name="Sureshbabu K."/>
            <person name="Batra K."/>
            <person name="Sharma T.R."/>
            <person name="Mohapatra T."/>
            <person name="Singh N.K."/>
            <person name="Messing J."/>
            <person name="Nelson A.B."/>
            <person name="Fuks G."/>
            <person name="Kavchok S."/>
            <person name="Keizer G."/>
            <person name="Linton E."/>
            <person name="Llaca V."/>
            <person name="Song R."/>
            <person name="Tanyolac B."/>
            <person name="Young S."/>
            <person name="Ho-Il K."/>
            <person name="Hahn J.H."/>
            <person name="Sangsakoo G."/>
            <person name="Vanavichit A."/>
            <person name="de Mattos Luiz.A.T."/>
            <person name="Zimmer P.D."/>
            <person name="Malone G."/>
            <person name="Dellagostin O."/>
            <person name="de Oliveira A.C."/>
            <person name="Bevan M."/>
            <person name="Bancroft I."/>
            <person name="Minx P."/>
            <person name="Cordum H."/>
            <person name="Wilson R."/>
            <person name="Cheng Z."/>
            <person name="Jin W."/>
            <person name="Jiang J."/>
            <person name="Leong S.A."/>
            <person name="Iwama H."/>
            <person name="Gojobori T."/>
            <person name="Itoh T."/>
            <person name="Niimura Y."/>
            <person name="Fujii Y."/>
            <person name="Habara T."/>
            <person name="Sakai H."/>
            <person name="Sato Y."/>
            <person name="Wilson G."/>
            <person name="Kumar K."/>
            <person name="McCouch S."/>
            <person name="Juretic N."/>
            <person name="Hoen D."/>
            <person name="Wright S."/>
            <person name="Bruskiewich R."/>
            <person name="Bureau T."/>
            <person name="Miyao A."/>
            <person name="Hirochika H."/>
            <person name="Nishikawa T."/>
            <person name="Kadowaki K."/>
            <person name="Sugiura M."/>
            <person name="Burr B."/>
            <person name="Sasaki T."/>
        </authorList>
    </citation>
    <scope>NUCLEOTIDE SEQUENCE [LARGE SCALE GENOMIC DNA]</scope>
    <source>
        <strain evidence="4">cv. Nipponbare</strain>
    </source>
</reference>
<dbReference type="EMBL" id="AP006060">
    <property type="protein sequence ID" value="BAD29523.1"/>
    <property type="molecule type" value="Genomic_DNA"/>
</dbReference>
<dbReference type="AlphaFoldDB" id="Q6EP97"/>
<reference evidence="4" key="4">
    <citation type="journal article" date="2008" name="Nucleic Acids Res.">
        <title>The rice annotation project database (RAP-DB): 2008 update.</title>
        <authorList>
            <consortium name="The rice annotation project (RAP)"/>
        </authorList>
    </citation>
    <scope>GENOME REANNOTATION</scope>
    <source>
        <strain evidence="4">cv. Nipponbare</strain>
    </source>
</reference>
<dbReference type="Proteomes" id="UP000000763">
    <property type="component" value="Chromosome 2"/>
</dbReference>
<proteinExistence type="predicted"/>
<reference evidence="3" key="1">
    <citation type="submission" date="2002-11" db="EMBL/GenBank/DDBJ databases">
        <title>Oryza sativa nipponbare(GA3) genomic DNA, chromosome 2, PAC clone:P0135D07.</title>
        <authorList>
            <person name="Sasaki T."/>
            <person name="Matsumoto T."/>
            <person name="Katayose Y."/>
        </authorList>
    </citation>
    <scope>NUCLEOTIDE SEQUENCE</scope>
</reference>
<accession>Q6EP97</accession>
<evidence type="ECO:0000313" key="3">
    <source>
        <dbReference type="EMBL" id="BAD29523.1"/>
    </source>
</evidence>
<evidence type="ECO:0000256" key="1">
    <source>
        <dbReference type="SAM" id="MobiDB-lite"/>
    </source>
</evidence>
<name>Q6EP97_ORYSJ</name>